<comment type="caution">
    <text evidence="1">The sequence shown here is derived from an EMBL/GenBank/DDBJ whole genome shotgun (WGS) entry which is preliminary data.</text>
</comment>
<dbReference type="EMBL" id="JBHSIU010000066">
    <property type="protein sequence ID" value="MFC5004787.1"/>
    <property type="molecule type" value="Genomic_DNA"/>
</dbReference>
<proteinExistence type="predicted"/>
<sequence>MPRDGQLLELAVALRLRHVDVLAIAGHEIPAALTPAEFRAHRQVEAVLRAAWSCSNDVIAELCEYARSLPRQPGSDDRKSIPALAEPTFGPVFGRLMHLRNVDRRLLARITGSAETTVNMMMHGARVPAVERVFGIAAALGLRGDDVDAMAGHPNSVPPVDAPLLKYLAAFQALGELVCALVPLRSEQLDAVAARAKSLGGDGR</sequence>
<evidence type="ECO:0000313" key="1">
    <source>
        <dbReference type="EMBL" id="MFC5004787.1"/>
    </source>
</evidence>
<reference evidence="2" key="1">
    <citation type="journal article" date="2019" name="Int. J. Syst. Evol. Microbiol.">
        <title>The Global Catalogue of Microorganisms (GCM) 10K type strain sequencing project: providing services to taxonomists for standard genome sequencing and annotation.</title>
        <authorList>
            <consortium name="The Broad Institute Genomics Platform"/>
            <consortium name="The Broad Institute Genome Sequencing Center for Infectious Disease"/>
            <person name="Wu L."/>
            <person name="Ma J."/>
        </authorList>
    </citation>
    <scope>NUCLEOTIDE SEQUENCE [LARGE SCALE GENOMIC DNA]</scope>
    <source>
        <strain evidence="2">CGMCC 4.7152</strain>
    </source>
</reference>
<gene>
    <name evidence="1" type="ORF">ACFPIJ_44045</name>
</gene>
<organism evidence="1 2">
    <name type="scientific">Dactylosporangium cerinum</name>
    <dbReference type="NCBI Taxonomy" id="1434730"/>
    <lineage>
        <taxon>Bacteria</taxon>
        <taxon>Bacillati</taxon>
        <taxon>Actinomycetota</taxon>
        <taxon>Actinomycetes</taxon>
        <taxon>Micromonosporales</taxon>
        <taxon>Micromonosporaceae</taxon>
        <taxon>Dactylosporangium</taxon>
    </lineage>
</organism>
<keyword evidence="2" id="KW-1185">Reference proteome</keyword>
<evidence type="ECO:0008006" key="3">
    <source>
        <dbReference type="Google" id="ProtNLM"/>
    </source>
</evidence>
<evidence type="ECO:0000313" key="2">
    <source>
        <dbReference type="Proteomes" id="UP001595912"/>
    </source>
</evidence>
<protein>
    <recommendedName>
        <fullName evidence="3">HTH cro/C1-type domain-containing protein</fullName>
    </recommendedName>
</protein>
<accession>A0ABV9WBG7</accession>
<dbReference type="Proteomes" id="UP001595912">
    <property type="component" value="Unassembled WGS sequence"/>
</dbReference>
<name>A0ABV9WBG7_9ACTN</name>